<dbReference type="AlphaFoldDB" id="A0A061R983"/>
<evidence type="ECO:0000313" key="3">
    <source>
        <dbReference type="EMBL" id="JAC67215.1"/>
    </source>
</evidence>
<organism evidence="3">
    <name type="scientific">Tetraselmis sp. GSL018</name>
    <dbReference type="NCBI Taxonomy" id="582737"/>
    <lineage>
        <taxon>Eukaryota</taxon>
        <taxon>Viridiplantae</taxon>
        <taxon>Chlorophyta</taxon>
        <taxon>core chlorophytes</taxon>
        <taxon>Chlorodendrophyceae</taxon>
        <taxon>Chlorodendrales</taxon>
        <taxon>Chlorodendraceae</taxon>
        <taxon>Tetraselmis</taxon>
    </lineage>
</organism>
<reference evidence="3" key="1">
    <citation type="submission" date="2014-05" db="EMBL/GenBank/DDBJ databases">
        <title>The transcriptome of the halophilic microalga Tetraselmis sp. GSL018 isolated from the Great Salt Lake, Utah.</title>
        <authorList>
            <person name="Jinkerson R.E."/>
            <person name="D'Adamo S."/>
            <person name="Posewitz M.C."/>
        </authorList>
    </citation>
    <scope>NUCLEOTIDE SEQUENCE</scope>
    <source>
        <strain evidence="3">GSL018</strain>
    </source>
</reference>
<protein>
    <submittedName>
        <fullName evidence="3">Phosducin-like protein 3 isoform 1</fullName>
    </submittedName>
</protein>
<feature type="region of interest" description="Disordered" evidence="1">
    <location>
        <begin position="295"/>
        <end position="315"/>
    </location>
</feature>
<dbReference type="PANTHER" id="PTHR21148">
    <property type="entry name" value="THIOREDOXIN DOMAIN-CONTAINING PROTEIN 9"/>
    <property type="match status" value="1"/>
</dbReference>
<dbReference type="Gene3D" id="3.40.30.10">
    <property type="entry name" value="Glutaredoxin"/>
    <property type="match status" value="1"/>
</dbReference>
<accession>A0A061R983</accession>
<dbReference type="SUPFAM" id="SSF52833">
    <property type="entry name" value="Thioredoxin-like"/>
    <property type="match status" value="1"/>
</dbReference>
<sequence>MAKESMDPEKFKSTMHSLAYGNAMLAAARDYQKEVLDSEKVAKEKIREIDVEDLKDDPELERLHSERLAQLQQEAEKRQEMQRKGHGEYQTIEEGDFLEAVTKTHLTVVHFFHLDFERCKIMDKHLAELCKKYFETRFVRISAQVCALMRSSEDNLLHGGGRGAESSGSWIGWETVRWRRERKSRLFVQALLSLCLCLSLSLVLLGSMGTPLPGPPHPPSSGPAHPRPLLAPRLLAEAEGVWERDPLSALNAASAFQAPALAPSSHLPSPPLAICPRSVLPPEAQMPLVPARAAGATRCSLPSSRRVTPSLRIAP</sequence>
<proteinExistence type="predicted"/>
<dbReference type="InterPro" id="IPR036249">
    <property type="entry name" value="Thioredoxin-like_sf"/>
</dbReference>
<gene>
    <name evidence="3" type="ORF">TSPGSL018_11702</name>
</gene>
<keyword evidence="2" id="KW-0812">Transmembrane</keyword>
<keyword evidence="2" id="KW-0472">Membrane</keyword>
<keyword evidence="2" id="KW-1133">Transmembrane helix</keyword>
<dbReference type="EMBL" id="GBEZ01019328">
    <property type="protein sequence ID" value="JAC67215.1"/>
    <property type="molecule type" value="Transcribed_RNA"/>
</dbReference>
<evidence type="ECO:0000256" key="2">
    <source>
        <dbReference type="SAM" id="Phobius"/>
    </source>
</evidence>
<feature type="transmembrane region" description="Helical" evidence="2">
    <location>
        <begin position="186"/>
        <end position="208"/>
    </location>
</feature>
<evidence type="ECO:0000256" key="1">
    <source>
        <dbReference type="SAM" id="MobiDB-lite"/>
    </source>
</evidence>
<name>A0A061R983_9CHLO</name>